<feature type="chain" id="PRO_5012756642" description="Ig-like domain-containing protein" evidence="2">
    <location>
        <begin position="20"/>
        <end position="121"/>
    </location>
</feature>
<feature type="compositionally biased region" description="Polar residues" evidence="1">
    <location>
        <begin position="110"/>
        <end position="121"/>
    </location>
</feature>
<reference evidence="3 4" key="1">
    <citation type="journal article" date="2017" name="Genome Announc.">
        <title>Genome sequence of the saprophytic ascomycete Epicoccum nigrum ICMP 19927 strain isolated from New Zealand.</title>
        <authorList>
            <person name="Fokin M."/>
            <person name="Fleetwood D."/>
            <person name="Weir B.S."/>
            <person name="Villas-Boas S.G."/>
        </authorList>
    </citation>
    <scope>NUCLEOTIDE SEQUENCE [LARGE SCALE GENOMIC DNA]</scope>
    <source>
        <strain evidence="3 4">ICMP 19927</strain>
    </source>
</reference>
<proteinExistence type="predicted"/>
<dbReference type="AlphaFoldDB" id="A0A1Y2LI88"/>
<evidence type="ECO:0000256" key="1">
    <source>
        <dbReference type="SAM" id="MobiDB-lite"/>
    </source>
</evidence>
<keyword evidence="2" id="KW-0732">Signal</keyword>
<evidence type="ECO:0008006" key="5">
    <source>
        <dbReference type="Google" id="ProtNLM"/>
    </source>
</evidence>
<feature type="compositionally biased region" description="Low complexity" evidence="1">
    <location>
        <begin position="99"/>
        <end position="109"/>
    </location>
</feature>
<dbReference type="Proteomes" id="UP000193240">
    <property type="component" value="Unassembled WGS sequence"/>
</dbReference>
<dbReference type="InParanoid" id="A0A1Y2LI88"/>
<gene>
    <name evidence="3" type="ORF">B5807_12156</name>
</gene>
<evidence type="ECO:0000313" key="3">
    <source>
        <dbReference type="EMBL" id="OSS43222.1"/>
    </source>
</evidence>
<name>A0A1Y2LI88_EPING</name>
<organism evidence="3 4">
    <name type="scientific">Epicoccum nigrum</name>
    <name type="common">Soil fungus</name>
    <name type="synonym">Epicoccum purpurascens</name>
    <dbReference type="NCBI Taxonomy" id="105696"/>
    <lineage>
        <taxon>Eukaryota</taxon>
        <taxon>Fungi</taxon>
        <taxon>Dikarya</taxon>
        <taxon>Ascomycota</taxon>
        <taxon>Pezizomycotina</taxon>
        <taxon>Dothideomycetes</taxon>
        <taxon>Pleosporomycetidae</taxon>
        <taxon>Pleosporales</taxon>
        <taxon>Pleosporineae</taxon>
        <taxon>Didymellaceae</taxon>
        <taxon>Epicoccum</taxon>
    </lineage>
</organism>
<evidence type="ECO:0000313" key="4">
    <source>
        <dbReference type="Proteomes" id="UP000193240"/>
    </source>
</evidence>
<sequence length="121" mass="13494">MRNARGGCTTLLISPIRLALDAICIDSGWPEPHSLIYHQQHQDTEQTVLLPALGRTTVCARFFAERQSVMSSSDNSYTCLLARRSIEVPSVWVWVNSSEHSNQSISISEMASQRGTRSTED</sequence>
<feature type="signal peptide" evidence="2">
    <location>
        <begin position="1"/>
        <end position="19"/>
    </location>
</feature>
<evidence type="ECO:0000256" key="2">
    <source>
        <dbReference type="SAM" id="SignalP"/>
    </source>
</evidence>
<protein>
    <recommendedName>
        <fullName evidence="5">Ig-like domain-containing protein</fullName>
    </recommendedName>
</protein>
<feature type="region of interest" description="Disordered" evidence="1">
    <location>
        <begin position="99"/>
        <end position="121"/>
    </location>
</feature>
<dbReference type="EMBL" id="KZ107893">
    <property type="protein sequence ID" value="OSS43222.1"/>
    <property type="molecule type" value="Genomic_DNA"/>
</dbReference>
<keyword evidence="4" id="KW-1185">Reference proteome</keyword>
<accession>A0A1Y2LI88</accession>